<dbReference type="Proteomes" id="UP001309705">
    <property type="component" value="Unassembled WGS sequence"/>
</dbReference>
<dbReference type="EMBL" id="JAYWTM010000001">
    <property type="protein sequence ID" value="MEC5341081.1"/>
    <property type="molecule type" value="Genomic_DNA"/>
</dbReference>
<keyword evidence="2" id="KW-1185">Reference proteome</keyword>
<comment type="caution">
    <text evidence="1">The sequence shown here is derived from an EMBL/GenBank/DDBJ whole genome shotgun (WGS) entry which is preliminary data.</text>
</comment>
<protein>
    <submittedName>
        <fullName evidence="1">Uncharacterized protein</fullName>
    </submittedName>
</protein>
<evidence type="ECO:0000313" key="2">
    <source>
        <dbReference type="Proteomes" id="UP001309705"/>
    </source>
</evidence>
<dbReference type="RefSeq" id="WP_327617076.1">
    <property type="nucleotide sequence ID" value="NZ_JAYWTM010000001.1"/>
</dbReference>
<sequence>MKFLAKITRGLNIASYTNPCLLTFSLNDRDVPKFSRRYFMMAKTGRRHSADGVIYAMGNLAERVAKRRSKPNAAWGVP</sequence>
<accession>A0ABU6JK64</accession>
<gene>
    <name evidence="1" type="ORF">VSX58_00435</name>
</gene>
<organism evidence="1 2">
    <name type="scientific">Brenneria populi</name>
    <dbReference type="NCBI Taxonomy" id="1505588"/>
    <lineage>
        <taxon>Bacteria</taxon>
        <taxon>Pseudomonadati</taxon>
        <taxon>Pseudomonadota</taxon>
        <taxon>Gammaproteobacteria</taxon>
        <taxon>Enterobacterales</taxon>
        <taxon>Pectobacteriaceae</taxon>
        <taxon>Brenneria</taxon>
    </lineage>
</organism>
<name>A0ABU6JK64_9GAMM</name>
<proteinExistence type="predicted"/>
<reference evidence="1 2" key="1">
    <citation type="journal article" date="2017" name="Int. J. Syst. Evol. Microbiol.">
        <title>Brenneria populi subsp. brevivirga subsp. nov. isolated from symptomatic bark of Populus x euramericana canker, and description of Brenneria populi subsp. populi subsp. nov.</title>
        <authorList>
            <person name="Zheng M.H."/>
            <person name="Piao C.G."/>
            <person name="Xue H."/>
            <person name="Guo M.W."/>
            <person name="Li Y."/>
        </authorList>
    </citation>
    <scope>NUCLEOTIDE SEQUENCE [LARGE SCALE GENOMIC DNA]</scope>
    <source>
        <strain evidence="1 2">D9-5</strain>
    </source>
</reference>
<evidence type="ECO:0000313" key="1">
    <source>
        <dbReference type="EMBL" id="MEC5341081.1"/>
    </source>
</evidence>